<keyword evidence="7" id="KW-1185">Reference proteome</keyword>
<name>A0ABS4DXU9_9HYPH</name>
<dbReference type="RefSeq" id="WP_209944276.1">
    <property type="nucleotide sequence ID" value="NZ_JAGGJU010000004.1"/>
</dbReference>
<dbReference type="Gene3D" id="1.20.120.550">
    <property type="entry name" value="Membrane associated eicosanoid/glutathione metabolism-like domain"/>
    <property type="match status" value="1"/>
</dbReference>
<reference evidence="6 7" key="1">
    <citation type="submission" date="2021-03" db="EMBL/GenBank/DDBJ databases">
        <title>Genomic Encyclopedia of Type Strains, Phase IV (KMG-IV): sequencing the most valuable type-strain genomes for metagenomic binning, comparative biology and taxonomic classification.</title>
        <authorList>
            <person name="Goeker M."/>
        </authorList>
    </citation>
    <scope>NUCLEOTIDE SEQUENCE [LARGE SCALE GENOMIC DNA]</scope>
    <source>
        <strain evidence="6 7">DSM 21600</strain>
    </source>
</reference>
<proteinExistence type="predicted"/>
<keyword evidence="2 5" id="KW-0812">Transmembrane</keyword>
<evidence type="ECO:0000256" key="1">
    <source>
        <dbReference type="ARBA" id="ARBA00004370"/>
    </source>
</evidence>
<evidence type="ECO:0000256" key="2">
    <source>
        <dbReference type="ARBA" id="ARBA00022692"/>
    </source>
</evidence>
<dbReference type="SUPFAM" id="SSF161084">
    <property type="entry name" value="MAPEG domain-like"/>
    <property type="match status" value="1"/>
</dbReference>
<comment type="caution">
    <text evidence="6">The sequence shown here is derived from an EMBL/GenBank/DDBJ whole genome shotgun (WGS) entry which is preliminary data.</text>
</comment>
<evidence type="ECO:0000256" key="3">
    <source>
        <dbReference type="ARBA" id="ARBA00022989"/>
    </source>
</evidence>
<sequence>MTGFQIFWPILAHVLLVYGLYGLLRIRRGRLFRERRINADNVRWSMGEPPESQGVLNAIGNQFELPVLFYVCCILLYIAEADNLAAVLLAWLFVATRYAHAAVHVTTNRIRFRFYMFISGYLVLGAMWIWLAVWMATS</sequence>
<feature type="transmembrane region" description="Helical" evidence="5">
    <location>
        <begin position="6"/>
        <end position="26"/>
    </location>
</feature>
<evidence type="ECO:0008006" key="8">
    <source>
        <dbReference type="Google" id="ProtNLM"/>
    </source>
</evidence>
<keyword evidence="3 5" id="KW-1133">Transmembrane helix</keyword>
<dbReference type="InterPro" id="IPR001129">
    <property type="entry name" value="Membr-assoc_MAPEG"/>
</dbReference>
<dbReference type="InterPro" id="IPR023352">
    <property type="entry name" value="MAPEG-like_dom_sf"/>
</dbReference>
<evidence type="ECO:0000313" key="7">
    <source>
        <dbReference type="Proteomes" id="UP000759443"/>
    </source>
</evidence>
<dbReference type="EMBL" id="JAGGJU010000004">
    <property type="protein sequence ID" value="MBP1850512.1"/>
    <property type="molecule type" value="Genomic_DNA"/>
</dbReference>
<dbReference type="Pfam" id="PF01124">
    <property type="entry name" value="MAPEG"/>
    <property type="match status" value="1"/>
</dbReference>
<protein>
    <recommendedName>
        <fullName evidence="8">MAPEG family protein</fullName>
    </recommendedName>
</protein>
<evidence type="ECO:0000256" key="5">
    <source>
        <dbReference type="SAM" id="Phobius"/>
    </source>
</evidence>
<keyword evidence="4 5" id="KW-0472">Membrane</keyword>
<feature type="transmembrane region" description="Helical" evidence="5">
    <location>
        <begin position="114"/>
        <end position="136"/>
    </location>
</feature>
<evidence type="ECO:0000313" key="6">
    <source>
        <dbReference type="EMBL" id="MBP1850512.1"/>
    </source>
</evidence>
<accession>A0ABS4DXU9</accession>
<dbReference type="Proteomes" id="UP000759443">
    <property type="component" value="Unassembled WGS sequence"/>
</dbReference>
<comment type="subcellular location">
    <subcellularLocation>
        <location evidence="1">Membrane</location>
    </subcellularLocation>
</comment>
<gene>
    <name evidence="6" type="ORF">J2Z17_001946</name>
</gene>
<evidence type="ECO:0000256" key="4">
    <source>
        <dbReference type="ARBA" id="ARBA00023136"/>
    </source>
</evidence>
<organism evidence="6 7">
    <name type="scientific">Rhizobium halophytocola</name>
    <dbReference type="NCBI Taxonomy" id="735519"/>
    <lineage>
        <taxon>Bacteria</taxon>
        <taxon>Pseudomonadati</taxon>
        <taxon>Pseudomonadota</taxon>
        <taxon>Alphaproteobacteria</taxon>
        <taxon>Hyphomicrobiales</taxon>
        <taxon>Rhizobiaceae</taxon>
        <taxon>Rhizobium/Agrobacterium group</taxon>
        <taxon>Rhizobium</taxon>
    </lineage>
</organism>